<keyword evidence="1" id="KW-0732">Signal</keyword>
<reference evidence="2" key="1">
    <citation type="submission" date="2020-12" db="EMBL/GenBank/DDBJ databases">
        <title>The genome sequence of Inhella sp. 4Y17.</title>
        <authorList>
            <person name="Liu Y."/>
        </authorList>
    </citation>
    <scope>NUCLEOTIDE SEQUENCE</scope>
    <source>
        <strain evidence="2">4Y10</strain>
    </source>
</reference>
<dbReference type="Proteomes" id="UP000620139">
    <property type="component" value="Unassembled WGS sequence"/>
</dbReference>
<sequence length="137" mass="15248">MRALLVSMVVLIAACASLGSTRELTNEENGAVKSAEKFVVRHGLTAAGHAADLPVENIEVMDQFTDRDQLVKHRRGMVEETAFGIASVAPHVYWVLFNRPGDPKEFKAIRVEGVNAIQLVHSRLLLEKLHWVRVPRV</sequence>
<evidence type="ECO:0008006" key="4">
    <source>
        <dbReference type="Google" id="ProtNLM"/>
    </source>
</evidence>
<protein>
    <recommendedName>
        <fullName evidence="4">Lipoprotein</fullName>
    </recommendedName>
</protein>
<evidence type="ECO:0000313" key="3">
    <source>
        <dbReference type="Proteomes" id="UP000620139"/>
    </source>
</evidence>
<comment type="caution">
    <text evidence="2">The sequence shown here is derived from an EMBL/GenBank/DDBJ whole genome shotgun (WGS) entry which is preliminary data.</text>
</comment>
<dbReference type="AlphaFoldDB" id="A0A931J207"/>
<feature type="chain" id="PRO_5037296359" description="Lipoprotein" evidence="1">
    <location>
        <begin position="19"/>
        <end position="137"/>
    </location>
</feature>
<evidence type="ECO:0000313" key="2">
    <source>
        <dbReference type="EMBL" id="MBH9554033.1"/>
    </source>
</evidence>
<evidence type="ECO:0000256" key="1">
    <source>
        <dbReference type="SAM" id="SignalP"/>
    </source>
</evidence>
<accession>A0A931J207</accession>
<feature type="signal peptide" evidence="1">
    <location>
        <begin position="1"/>
        <end position="18"/>
    </location>
</feature>
<dbReference type="EMBL" id="JAEDAL010000009">
    <property type="protein sequence ID" value="MBH9554033.1"/>
    <property type="molecule type" value="Genomic_DNA"/>
</dbReference>
<dbReference type="RefSeq" id="WP_198101651.1">
    <property type="nucleotide sequence ID" value="NZ_JAEDAL010000009.1"/>
</dbReference>
<dbReference type="PROSITE" id="PS51257">
    <property type="entry name" value="PROKAR_LIPOPROTEIN"/>
    <property type="match status" value="1"/>
</dbReference>
<gene>
    <name evidence="2" type="ORF">I7X43_14400</name>
</gene>
<keyword evidence="3" id="KW-1185">Reference proteome</keyword>
<proteinExistence type="predicted"/>
<organism evidence="2 3">
    <name type="scientific">Inhella gelatinilytica</name>
    <dbReference type="NCBI Taxonomy" id="2795030"/>
    <lineage>
        <taxon>Bacteria</taxon>
        <taxon>Pseudomonadati</taxon>
        <taxon>Pseudomonadota</taxon>
        <taxon>Betaproteobacteria</taxon>
        <taxon>Burkholderiales</taxon>
        <taxon>Sphaerotilaceae</taxon>
        <taxon>Inhella</taxon>
    </lineage>
</organism>
<name>A0A931J207_9BURK</name>